<keyword evidence="3" id="KW-1133">Transmembrane helix</keyword>
<gene>
    <name evidence="4" type="ORF">PMEA_00022279</name>
</gene>
<keyword evidence="3" id="KW-0812">Transmembrane</keyword>
<keyword evidence="5" id="KW-1185">Reference proteome</keyword>
<keyword evidence="1" id="KW-0175">Coiled coil</keyword>
<dbReference type="Proteomes" id="UP001159428">
    <property type="component" value="Unassembled WGS sequence"/>
</dbReference>
<proteinExistence type="predicted"/>
<dbReference type="PANTHER" id="PTHR35083:SF1">
    <property type="entry name" value="RGD1565685 PROTEIN"/>
    <property type="match status" value="1"/>
</dbReference>
<dbReference type="Pfam" id="PF15112">
    <property type="entry name" value="DUF4559"/>
    <property type="match status" value="1"/>
</dbReference>
<dbReference type="EMBL" id="CALNXJ010000004">
    <property type="protein sequence ID" value="CAH3037653.1"/>
    <property type="molecule type" value="Genomic_DNA"/>
</dbReference>
<feature type="coiled-coil region" evidence="1">
    <location>
        <begin position="233"/>
        <end position="267"/>
    </location>
</feature>
<reference evidence="4 5" key="1">
    <citation type="submission" date="2022-05" db="EMBL/GenBank/DDBJ databases">
        <authorList>
            <consortium name="Genoscope - CEA"/>
            <person name="William W."/>
        </authorList>
    </citation>
    <scope>NUCLEOTIDE SEQUENCE [LARGE SCALE GENOMIC DNA]</scope>
</reference>
<evidence type="ECO:0000256" key="3">
    <source>
        <dbReference type="SAM" id="Phobius"/>
    </source>
</evidence>
<accession>A0AAU9VUZ7</accession>
<dbReference type="PANTHER" id="PTHR35083">
    <property type="entry name" value="RGD1565685 PROTEIN"/>
    <property type="match status" value="1"/>
</dbReference>
<comment type="caution">
    <text evidence="4">The sequence shown here is derived from an EMBL/GenBank/DDBJ whole genome shotgun (WGS) entry which is preliminary data.</text>
</comment>
<dbReference type="InterPro" id="IPR027897">
    <property type="entry name" value="DUF4559"/>
</dbReference>
<evidence type="ECO:0000313" key="4">
    <source>
        <dbReference type="EMBL" id="CAH3037653.1"/>
    </source>
</evidence>
<keyword evidence="3" id="KW-0472">Membrane</keyword>
<name>A0AAU9VUZ7_9CNID</name>
<evidence type="ECO:0000313" key="5">
    <source>
        <dbReference type="Proteomes" id="UP001159428"/>
    </source>
</evidence>
<feature type="region of interest" description="Disordered" evidence="2">
    <location>
        <begin position="424"/>
        <end position="443"/>
    </location>
</feature>
<feature type="transmembrane region" description="Helical" evidence="3">
    <location>
        <begin position="275"/>
        <end position="294"/>
    </location>
</feature>
<dbReference type="AlphaFoldDB" id="A0AAU9VUZ7"/>
<sequence>MASTSTSGTLGQMVKPEYTNWLAVGHALTTVLCQGLRPFVTQEMEIFYRNVRVGGPCTCFYVPSRRPNQFHDMRSCLWAKVLTTCHRSKPNWKQSDSAKWMDPVVGPWEIAKLFLPELGGHADIKSANDMDINSILNLMYWCKHFTIPQPLIKDVRDVRNDKCVHVPKLELSDADKSAAFDAIENLLQDTQLAADEDAKKALGEVISLKSIKDLHNREPQILADLKEVMNERVLNLTEESERNKKMVAELQERQESLEMAFEDLERFNRPLPLRVLGWVFQLLVYVLGILYTFLKGKKTEMLFFIVFSCFCGVLDYHSTIKEEYEDVGCYKDKQDRAIETLEGKDSILDGEYNSRANPIAKCAVAAMRKGYSMFAIQNGGWCAASSTAQQTFHKYGKFTNCMIDGEGGPWANNVYILRDEKRVGGHDNSSSHMVQPLEERTRA</sequence>
<evidence type="ECO:0000256" key="2">
    <source>
        <dbReference type="SAM" id="MobiDB-lite"/>
    </source>
</evidence>
<organism evidence="4 5">
    <name type="scientific">Pocillopora meandrina</name>
    <dbReference type="NCBI Taxonomy" id="46732"/>
    <lineage>
        <taxon>Eukaryota</taxon>
        <taxon>Metazoa</taxon>
        <taxon>Cnidaria</taxon>
        <taxon>Anthozoa</taxon>
        <taxon>Hexacorallia</taxon>
        <taxon>Scleractinia</taxon>
        <taxon>Astrocoeniina</taxon>
        <taxon>Pocilloporidae</taxon>
        <taxon>Pocillopora</taxon>
    </lineage>
</organism>
<protein>
    <submittedName>
        <fullName evidence="4">Uncharacterized protein</fullName>
    </submittedName>
</protein>
<evidence type="ECO:0000256" key="1">
    <source>
        <dbReference type="SAM" id="Coils"/>
    </source>
</evidence>